<name>A0ACB6ZUL2_THEGA</name>
<organism evidence="1 2">
    <name type="scientific">Thelephora ganbajun</name>
    <name type="common">Ganba fungus</name>
    <dbReference type="NCBI Taxonomy" id="370292"/>
    <lineage>
        <taxon>Eukaryota</taxon>
        <taxon>Fungi</taxon>
        <taxon>Dikarya</taxon>
        <taxon>Basidiomycota</taxon>
        <taxon>Agaricomycotina</taxon>
        <taxon>Agaricomycetes</taxon>
        <taxon>Thelephorales</taxon>
        <taxon>Thelephoraceae</taxon>
        <taxon>Thelephora</taxon>
    </lineage>
</organism>
<gene>
    <name evidence="1" type="ORF">BDM02DRAFT_3231811</name>
</gene>
<accession>A0ACB6ZUL2</accession>
<proteinExistence type="predicted"/>
<evidence type="ECO:0000313" key="1">
    <source>
        <dbReference type="EMBL" id="KAF9653292.1"/>
    </source>
</evidence>
<sequence>MTKQVWGDDSGIKSDSSMKVDEDWLCEGISGRNVPPLQDSLMEDFGNDEINAAARLASTFDSLGTPKNLETPRPDPTTATHPASSGQPTPQPTQANLSNSHAPYMPTAPTPNHSDSSRSHQFRNVVESDTDLSPHFSVADKGKQPARSFLPVSEDELTSDKGEMFRGSVTPTPHSATKDHPATVGDILRLGDSIQAGQREMAQMIIDGLRPQSFCSDRTVGSNLQDPGDDGDVEEDYRPKTRKSGGPKHRDGSENLLSQKIREDMYKLITSANWMRNVVTEQEASTFDPNQGPSCDPTHFKVHLEGTTCNPWNKSAISVFVNYFLITHPEYPSQKESVWDMVTMKSFATLESMIRKYRKSKTPRTMEQLKEMKSQKNRQERKRKLYHRRHNTTFTYLSLISQRHLLEQLTPAGMSSDKEQTVGHHECYHVVEPAWRSDVVTAWLRIFDALHSHTRRNGVYGSQRGSAPRIQVHAQDTVQPGPPVRYFHDARTIESHCLTFNPETQSYEGGGGLVPKSTAANHWQDDLRFQTLDTFTENVATHVLSYSPAAGFHNQHSPHPGSNDQHTPSPEFHDLPLPRPGDLYFALEAEAVYRCTWTSINRSLVFSVDPSPTLQYRRPLTSEVHTPNHEPYALDPRNIANAAYLENEDRLCEVLRTLLRQPVSNIRDHLLTRVYEGLAMMEHHKELEWNHQRAGSVARRHGHSVVDTGTYFNNLLPEDPVISTSFLTILILHLFFQTPRHATTVTVAGIRSILMAARVPPKTIDLLPQDPRTIVNKMDLDPRTTSYLKCPACYALYPFPGTGFHHLPPDTVEYCKHRLTPENTPCGVPLWRDRQVGAKTLKVPSRKYVHQSLKEWVGRLLTRPGVEDVLDSAYDIPATERMTDIWDSPVLKNFRDVDKTPFFAKHGNEARFAFSLGADSFHPLGSLEAKQSMSATAIYMVLLNFPKEQRFKYKNMYLVGVIPGPSKPSLEQINHALSLLVLELLEFWKGVYYTRTYKFPGGRFSKGAMIPLVSDMLAARQVAGFGSVTSTLFCTFCLLTIQDIENLQKHTWPERTLHSHLECAREWRDCQSERDHERLFKLHGIHWSALLELPYWNPILYTILDSMHAAFLGLFQTHCRKVWRVDVSVEGGDGSFLSVKKPVPCPSDLILRDWLQLIQANPRNLLERLTTDNTPKHVLWHICVDNGLHHMGTKRALAKGIVEWRSRVSPDKIVLPDKIEDMEIDEPVTSESAGNGNGFHQKVAIAEKALLKSSDDRTLVRRTRKDALRALCQDRHLDDGGDKIDLASGILRKDVLQEVWDDMKLTELPSWMSPAPPNWGTAARGKLTADQWMVVCTVHLPITLIRIWGNLRDHRFSLLCNFMDLTSSIQLADQRIVNNQIIRDSEMLMSRYLNTMKTLFKDVKIQPIHHAALHAGDFLQLFGPNHSVRAFRGERYLEVLGLQKVNNKSRELEATFMTSVCRSSNLQALVDTCDLPEQVKPLLTTYESVASKDHRGTRLADEDHHPPTKPPRSETLNNESYQLLLQMLNKKFKTMEYTSEGGRVLPVTRHVELLEKVSVRGVVYAREKSLPRDSNILFRQLGGTQFQKVS</sequence>
<comment type="caution">
    <text evidence="1">The sequence shown here is derived from an EMBL/GenBank/DDBJ whole genome shotgun (WGS) entry which is preliminary data.</text>
</comment>
<evidence type="ECO:0000313" key="2">
    <source>
        <dbReference type="Proteomes" id="UP000886501"/>
    </source>
</evidence>
<dbReference type="EMBL" id="MU117964">
    <property type="protein sequence ID" value="KAF9653292.1"/>
    <property type="molecule type" value="Genomic_DNA"/>
</dbReference>
<keyword evidence="2" id="KW-1185">Reference proteome</keyword>
<dbReference type="Proteomes" id="UP000886501">
    <property type="component" value="Unassembled WGS sequence"/>
</dbReference>
<protein>
    <submittedName>
        <fullName evidence="1">Uncharacterized protein</fullName>
    </submittedName>
</protein>
<reference evidence="1" key="2">
    <citation type="journal article" date="2020" name="Nat. Commun.">
        <title>Large-scale genome sequencing of mycorrhizal fungi provides insights into the early evolution of symbiotic traits.</title>
        <authorList>
            <person name="Miyauchi S."/>
            <person name="Kiss E."/>
            <person name="Kuo A."/>
            <person name="Drula E."/>
            <person name="Kohler A."/>
            <person name="Sanchez-Garcia M."/>
            <person name="Morin E."/>
            <person name="Andreopoulos B."/>
            <person name="Barry K.W."/>
            <person name="Bonito G."/>
            <person name="Buee M."/>
            <person name="Carver A."/>
            <person name="Chen C."/>
            <person name="Cichocki N."/>
            <person name="Clum A."/>
            <person name="Culley D."/>
            <person name="Crous P.W."/>
            <person name="Fauchery L."/>
            <person name="Girlanda M."/>
            <person name="Hayes R.D."/>
            <person name="Keri Z."/>
            <person name="LaButti K."/>
            <person name="Lipzen A."/>
            <person name="Lombard V."/>
            <person name="Magnuson J."/>
            <person name="Maillard F."/>
            <person name="Murat C."/>
            <person name="Nolan M."/>
            <person name="Ohm R.A."/>
            <person name="Pangilinan J."/>
            <person name="Pereira M.F."/>
            <person name="Perotto S."/>
            <person name="Peter M."/>
            <person name="Pfister S."/>
            <person name="Riley R."/>
            <person name="Sitrit Y."/>
            <person name="Stielow J.B."/>
            <person name="Szollosi G."/>
            <person name="Zifcakova L."/>
            <person name="Stursova M."/>
            <person name="Spatafora J.W."/>
            <person name="Tedersoo L."/>
            <person name="Vaario L.M."/>
            <person name="Yamada A."/>
            <person name="Yan M."/>
            <person name="Wang P."/>
            <person name="Xu J."/>
            <person name="Bruns T."/>
            <person name="Baldrian P."/>
            <person name="Vilgalys R."/>
            <person name="Dunand C."/>
            <person name="Henrissat B."/>
            <person name="Grigoriev I.V."/>
            <person name="Hibbett D."/>
            <person name="Nagy L.G."/>
            <person name="Martin F.M."/>
        </authorList>
    </citation>
    <scope>NUCLEOTIDE SEQUENCE</scope>
    <source>
        <strain evidence="1">P2</strain>
    </source>
</reference>
<reference evidence="1" key="1">
    <citation type="submission" date="2019-10" db="EMBL/GenBank/DDBJ databases">
        <authorList>
            <consortium name="DOE Joint Genome Institute"/>
            <person name="Kuo A."/>
            <person name="Miyauchi S."/>
            <person name="Kiss E."/>
            <person name="Drula E."/>
            <person name="Kohler A."/>
            <person name="Sanchez-Garcia M."/>
            <person name="Andreopoulos B."/>
            <person name="Barry K.W."/>
            <person name="Bonito G."/>
            <person name="Buee M."/>
            <person name="Carver A."/>
            <person name="Chen C."/>
            <person name="Cichocki N."/>
            <person name="Clum A."/>
            <person name="Culley D."/>
            <person name="Crous P.W."/>
            <person name="Fauchery L."/>
            <person name="Girlanda M."/>
            <person name="Hayes R."/>
            <person name="Keri Z."/>
            <person name="Labutti K."/>
            <person name="Lipzen A."/>
            <person name="Lombard V."/>
            <person name="Magnuson J."/>
            <person name="Maillard F."/>
            <person name="Morin E."/>
            <person name="Murat C."/>
            <person name="Nolan M."/>
            <person name="Ohm R."/>
            <person name="Pangilinan J."/>
            <person name="Pereira M."/>
            <person name="Perotto S."/>
            <person name="Peter M."/>
            <person name="Riley R."/>
            <person name="Sitrit Y."/>
            <person name="Stielow B."/>
            <person name="Szollosi G."/>
            <person name="Zifcakova L."/>
            <person name="Stursova M."/>
            <person name="Spatafora J.W."/>
            <person name="Tedersoo L."/>
            <person name="Vaario L.-M."/>
            <person name="Yamada A."/>
            <person name="Yan M."/>
            <person name="Wang P."/>
            <person name="Xu J."/>
            <person name="Bruns T."/>
            <person name="Baldrian P."/>
            <person name="Vilgalys R."/>
            <person name="Henrissat B."/>
            <person name="Grigoriev I.V."/>
            <person name="Hibbett D."/>
            <person name="Nagy L.G."/>
            <person name="Martin F.M."/>
        </authorList>
    </citation>
    <scope>NUCLEOTIDE SEQUENCE</scope>
    <source>
        <strain evidence="1">P2</strain>
    </source>
</reference>